<accession>A0ABR0BW27</accession>
<feature type="transmembrane region" description="Helical" evidence="2">
    <location>
        <begin position="673"/>
        <end position="693"/>
    </location>
</feature>
<feature type="transmembrane region" description="Helical" evidence="2">
    <location>
        <begin position="734"/>
        <end position="755"/>
    </location>
</feature>
<name>A0ABR0BW27_PURLI</name>
<dbReference type="PANTHER" id="PTHR35859:SF4">
    <property type="entry name" value="MEMBRANE CHANNEL PROTEIN, PUTATIVE (AFU_ORTHOLOGUE AFUA_6G11300)-RELATED"/>
    <property type="match status" value="1"/>
</dbReference>
<evidence type="ECO:0008006" key="7">
    <source>
        <dbReference type="Google" id="ProtNLM"/>
    </source>
</evidence>
<dbReference type="PANTHER" id="PTHR35859">
    <property type="entry name" value="NONSELECTIVE CATION CHANNEL PROTEIN"/>
    <property type="match status" value="1"/>
</dbReference>
<dbReference type="EMBL" id="JAWRVI010000026">
    <property type="protein sequence ID" value="KAK4088207.1"/>
    <property type="molecule type" value="Genomic_DNA"/>
</dbReference>
<feature type="transmembrane region" description="Helical" evidence="2">
    <location>
        <begin position="816"/>
        <end position="836"/>
    </location>
</feature>
<evidence type="ECO:0000313" key="6">
    <source>
        <dbReference type="Proteomes" id="UP001287286"/>
    </source>
</evidence>
<dbReference type="InterPro" id="IPR056336">
    <property type="entry name" value="YVC1_C"/>
</dbReference>
<dbReference type="Proteomes" id="UP001287286">
    <property type="component" value="Unassembled WGS sequence"/>
</dbReference>
<reference evidence="5 6" key="1">
    <citation type="journal article" date="2024" name="Microbiol. Resour. Announc.">
        <title>Genome annotations for the ascomycete fungi Trichoderma harzianum, Trichoderma aggressivum, and Purpureocillium lilacinum.</title>
        <authorList>
            <person name="Beijen E.P.W."/>
            <person name="Ohm R.A."/>
        </authorList>
    </citation>
    <scope>NUCLEOTIDE SEQUENCE [LARGE SCALE GENOMIC DNA]</scope>
    <source>
        <strain evidence="5 6">CBS 150709</strain>
    </source>
</reference>
<protein>
    <recommendedName>
        <fullName evidence="7">Potassium ion channel Yvc1</fullName>
    </recommendedName>
</protein>
<feature type="domain" description="YVC1 N-terminal linker helical" evidence="3">
    <location>
        <begin position="344"/>
        <end position="523"/>
    </location>
</feature>
<keyword evidence="6" id="KW-1185">Reference proteome</keyword>
<evidence type="ECO:0000256" key="1">
    <source>
        <dbReference type="SAM" id="MobiDB-lite"/>
    </source>
</evidence>
<evidence type="ECO:0000256" key="2">
    <source>
        <dbReference type="SAM" id="Phobius"/>
    </source>
</evidence>
<sequence length="965" mass="108200">MYFVVGFTLLVRSTGNHDRARWEDEKRTGSGKVWRHPYSNFGTILLPRSSLPQKDEPCCPFGAVVRNLQLNAAPERQVVKSKAREINMSTPCDDVHGRLARRTVGAGGVALPLPYLPSGGNAFVLTTSHRMQATAARPCLRDGVRRTLTAGPTFKPPGFAVVLGSVSASEPPGKLIGVRHGPRELVGALDVGRWNSQLEPRIGGAFGGPSAPPFGACKLSFQRWLASPPNQLPARNGPVCLRHHCPRFPRRSVRRACGVDDDGAYSNKSVNARRLPLASYRILGAYTMPNISRWKAIDRALGFERQPGVGGSGHHRDWLHQEEQALLPQLRNEHLQTSVPPAEVTKVCLRLRHLLQECVPCEMDEARITTPHSRIITTKVVKAAKEAGGQEYKGCVVYCLLVNERWFRHEALVELWDAGLHKLRAVACGVIAKAIIETEDDTNYLLHAVLLRRYSFLSRGAPTMPVNVIEKAVDLHSVRVIGSSGYQKCIGYLWRGWLVQDENDPSVFVDYADKDNTNFLVHMDPDRMRAPRYQNAAQLLFSVIYLILYTSAINSVNRRGELDAAEVLMYIFTLGYVCDELVKFYKAGYHILGFWNAFNGVLYSFLTASLVIRIIGLVAPADSPDRKHYSKLSYNILSFVAPMFWSRLLLYLDSFRFFGAMLVVLKVMMKESVIFFALLIIIIIGFLQAFIGLDLTDDNVAEDALFIVESMLKAILQSPEFEGFEGFGPPWGIILYYCFTFVVMIILLNILIALYNSAYEDIYENADDEYLALFSQKTMQFVRAPDENVYIAPLNLIEIVISGLFEWWMRKKTYEFINDCVMGVLYSPLLFVAAWFETRTAHRIRHNRARGEEDDDVVEEWEHDAHELDFEAEGWTKKCDAVKPNLEDDPAVLEVKKLREEVEELKALLAEIGRAVGASNDERGSKSEPSGKLYESQRSDDTKVPESEHGDEEGGSGSGGGGNEE</sequence>
<keyword evidence="2" id="KW-0472">Membrane</keyword>
<organism evidence="5 6">
    <name type="scientific">Purpureocillium lilacinum</name>
    <name type="common">Paecilomyces lilacinus</name>
    <dbReference type="NCBI Taxonomy" id="33203"/>
    <lineage>
        <taxon>Eukaryota</taxon>
        <taxon>Fungi</taxon>
        <taxon>Dikarya</taxon>
        <taxon>Ascomycota</taxon>
        <taxon>Pezizomycotina</taxon>
        <taxon>Sordariomycetes</taxon>
        <taxon>Hypocreomycetidae</taxon>
        <taxon>Hypocreales</taxon>
        <taxon>Ophiocordycipitaceae</taxon>
        <taxon>Purpureocillium</taxon>
    </lineage>
</organism>
<feature type="transmembrane region" description="Helical" evidence="2">
    <location>
        <begin position="597"/>
        <end position="620"/>
    </location>
</feature>
<feature type="transmembrane region" description="Helical" evidence="2">
    <location>
        <begin position="632"/>
        <end position="652"/>
    </location>
</feature>
<keyword evidence="2" id="KW-1133">Transmembrane helix</keyword>
<dbReference type="Pfam" id="PF23317">
    <property type="entry name" value="YVC1_C"/>
    <property type="match status" value="1"/>
</dbReference>
<dbReference type="Pfam" id="PF23190">
    <property type="entry name" value="LHD_TRPY1"/>
    <property type="match status" value="1"/>
</dbReference>
<evidence type="ECO:0000259" key="4">
    <source>
        <dbReference type="Pfam" id="PF23317"/>
    </source>
</evidence>
<dbReference type="InterPro" id="IPR056337">
    <property type="entry name" value="LHD_YVC1"/>
</dbReference>
<evidence type="ECO:0000313" key="5">
    <source>
        <dbReference type="EMBL" id="KAK4088207.1"/>
    </source>
</evidence>
<comment type="caution">
    <text evidence="5">The sequence shown here is derived from an EMBL/GenBank/DDBJ whole genome shotgun (WGS) entry which is preliminary data.</text>
</comment>
<evidence type="ECO:0000259" key="3">
    <source>
        <dbReference type="Pfam" id="PF23190"/>
    </source>
</evidence>
<feature type="transmembrane region" description="Helical" evidence="2">
    <location>
        <begin position="789"/>
        <end position="810"/>
    </location>
</feature>
<feature type="domain" description="Calcium channel YVC1-like C-terminal transmembrane" evidence="4">
    <location>
        <begin position="555"/>
        <end position="837"/>
    </location>
</feature>
<feature type="compositionally biased region" description="Basic and acidic residues" evidence="1">
    <location>
        <begin position="935"/>
        <end position="948"/>
    </location>
</feature>
<feature type="transmembrane region" description="Helical" evidence="2">
    <location>
        <begin position="536"/>
        <end position="555"/>
    </location>
</feature>
<dbReference type="InterPro" id="IPR052971">
    <property type="entry name" value="TRP_calcium_channel"/>
</dbReference>
<gene>
    <name evidence="5" type="ORF">Purlil1_7400</name>
</gene>
<feature type="region of interest" description="Disordered" evidence="1">
    <location>
        <begin position="913"/>
        <end position="965"/>
    </location>
</feature>
<feature type="compositionally biased region" description="Gly residues" evidence="1">
    <location>
        <begin position="955"/>
        <end position="965"/>
    </location>
</feature>
<proteinExistence type="predicted"/>
<keyword evidence="2" id="KW-0812">Transmembrane</keyword>